<dbReference type="Proteomes" id="UP000186955">
    <property type="component" value="Unassembled WGS sequence"/>
</dbReference>
<sequence length="122" mass="13108">MEVSDDEHLESENDSSQQGSSKSADSGDALHESSNNLEVQDLASKSNQTSETDITKICRVIEAISNQLRGVEVGMQALQNKQAKLETNMDQGLAAGQDAEMSDTSDASFKPDEEIEQSEGEG</sequence>
<evidence type="ECO:0000313" key="2">
    <source>
        <dbReference type="EMBL" id="OKO97405.1"/>
    </source>
</evidence>
<feature type="compositionally biased region" description="Polar residues" evidence="1">
    <location>
        <begin position="32"/>
        <end position="52"/>
    </location>
</feature>
<name>A0A1Q5TAX7_9EURO</name>
<feature type="compositionally biased region" description="Acidic residues" evidence="1">
    <location>
        <begin position="1"/>
        <end position="13"/>
    </location>
</feature>
<feature type="region of interest" description="Disordered" evidence="1">
    <location>
        <begin position="1"/>
        <end position="54"/>
    </location>
</feature>
<dbReference type="EMBL" id="MNBE01000695">
    <property type="protein sequence ID" value="OKO97405.1"/>
    <property type="molecule type" value="Genomic_DNA"/>
</dbReference>
<comment type="caution">
    <text evidence="2">The sequence shown here is derived from an EMBL/GenBank/DDBJ whole genome shotgun (WGS) entry which is preliminary data.</text>
</comment>
<proteinExistence type="predicted"/>
<organism evidence="2 3">
    <name type="scientific">Penicillium subrubescens</name>
    <dbReference type="NCBI Taxonomy" id="1316194"/>
    <lineage>
        <taxon>Eukaryota</taxon>
        <taxon>Fungi</taxon>
        <taxon>Dikarya</taxon>
        <taxon>Ascomycota</taxon>
        <taxon>Pezizomycotina</taxon>
        <taxon>Eurotiomycetes</taxon>
        <taxon>Eurotiomycetidae</taxon>
        <taxon>Eurotiales</taxon>
        <taxon>Aspergillaceae</taxon>
        <taxon>Penicillium</taxon>
    </lineage>
</organism>
<protein>
    <submittedName>
        <fullName evidence="2">Uncharacterized protein</fullName>
    </submittedName>
</protein>
<dbReference type="AlphaFoldDB" id="A0A1Q5TAX7"/>
<accession>A0A1Q5TAX7</accession>
<feature type="region of interest" description="Disordered" evidence="1">
    <location>
        <begin position="89"/>
        <end position="122"/>
    </location>
</feature>
<feature type="compositionally biased region" description="Acidic residues" evidence="1">
    <location>
        <begin position="113"/>
        <end position="122"/>
    </location>
</feature>
<feature type="compositionally biased region" description="Low complexity" evidence="1">
    <location>
        <begin position="15"/>
        <end position="27"/>
    </location>
</feature>
<evidence type="ECO:0000256" key="1">
    <source>
        <dbReference type="SAM" id="MobiDB-lite"/>
    </source>
</evidence>
<evidence type="ECO:0000313" key="3">
    <source>
        <dbReference type="Proteomes" id="UP000186955"/>
    </source>
</evidence>
<reference evidence="2 3" key="1">
    <citation type="submission" date="2016-10" db="EMBL/GenBank/DDBJ databases">
        <title>Genome sequence of the ascomycete fungus Penicillium subrubescens.</title>
        <authorList>
            <person name="De Vries R.P."/>
            <person name="Peng M."/>
            <person name="Dilokpimol A."/>
            <person name="Hilden K."/>
            <person name="Makela M.R."/>
            <person name="Grigoriev I."/>
            <person name="Riley R."/>
            <person name="Granchi Z."/>
        </authorList>
    </citation>
    <scope>NUCLEOTIDE SEQUENCE [LARGE SCALE GENOMIC DNA]</scope>
    <source>
        <strain evidence="2 3">CBS 132785</strain>
    </source>
</reference>
<keyword evidence="3" id="KW-1185">Reference proteome</keyword>
<gene>
    <name evidence="2" type="ORF">PENSUB_10199</name>
</gene>